<dbReference type="RefSeq" id="WP_225978466.1">
    <property type="nucleotide sequence ID" value="NZ_BJFL01000016.1"/>
</dbReference>
<dbReference type="PANTHER" id="PTHR11695">
    <property type="entry name" value="ALCOHOL DEHYDROGENASE RELATED"/>
    <property type="match status" value="1"/>
</dbReference>
<dbReference type="AlphaFoldDB" id="A0A4D4J828"/>
<evidence type="ECO:0000259" key="1">
    <source>
        <dbReference type="SMART" id="SM00829"/>
    </source>
</evidence>
<reference evidence="3" key="1">
    <citation type="submission" date="2019-04" db="EMBL/GenBank/DDBJ databases">
        <title>Draft genome sequence of Pseudonocardiaceae bacterium SL3-2-4.</title>
        <authorList>
            <person name="Ningsih F."/>
            <person name="Yokota A."/>
            <person name="Sakai Y."/>
            <person name="Nanatani K."/>
            <person name="Yabe S."/>
            <person name="Oetari A."/>
            <person name="Sjamsuridzal W."/>
        </authorList>
    </citation>
    <scope>NUCLEOTIDE SEQUENCE [LARGE SCALE GENOMIC DNA]</scope>
    <source>
        <strain evidence="3">SL3-2-4</strain>
    </source>
</reference>
<name>A0A4D4J828_9PSEU</name>
<dbReference type="SMART" id="SM00829">
    <property type="entry name" value="PKS_ER"/>
    <property type="match status" value="1"/>
</dbReference>
<organism evidence="2 3">
    <name type="scientific">Gandjariella thermophila</name>
    <dbReference type="NCBI Taxonomy" id="1931992"/>
    <lineage>
        <taxon>Bacteria</taxon>
        <taxon>Bacillati</taxon>
        <taxon>Actinomycetota</taxon>
        <taxon>Actinomycetes</taxon>
        <taxon>Pseudonocardiales</taxon>
        <taxon>Pseudonocardiaceae</taxon>
        <taxon>Gandjariella</taxon>
    </lineage>
</organism>
<dbReference type="Gene3D" id="3.90.180.10">
    <property type="entry name" value="Medium-chain alcohol dehydrogenases, catalytic domain"/>
    <property type="match status" value="1"/>
</dbReference>
<sequence length="316" mass="33256">MRSMHAVRAHARGGPEVLVYEDAPRPEPGPGEVLLAVRAASVTANELRWEATWTDSFDGTGHARLPVIPSHEVAGVVADAGPGVAGVGIGDAVYGLIPFTHDGAAAEYVSLPADILAAKPVNLDYPAAAAVPLAALTAWQALVVHAGLRPGQHVLIHGAAGGVGSFAVQIAAALGARVIATASAMDAGFVADLGAAEVIDHRTQRFEEHVRDMDAVLDIVGGETQRRSWSVLRRGGVLVSLAEPIDSREADAHRARGVFFIVEPNREHLRQITRLIESGQLAPVVDQIVPLAETRAAYEALEHTHRRGKIVIEVAA</sequence>
<feature type="domain" description="Enoyl reductase (ER)" evidence="1">
    <location>
        <begin position="13"/>
        <end position="312"/>
    </location>
</feature>
<dbReference type="InterPro" id="IPR013154">
    <property type="entry name" value="ADH-like_N"/>
</dbReference>
<dbReference type="Pfam" id="PF08240">
    <property type="entry name" value="ADH_N"/>
    <property type="match status" value="1"/>
</dbReference>
<dbReference type="CDD" id="cd05289">
    <property type="entry name" value="MDR_like_2"/>
    <property type="match status" value="1"/>
</dbReference>
<dbReference type="Proteomes" id="UP000298860">
    <property type="component" value="Unassembled WGS sequence"/>
</dbReference>
<dbReference type="InterPro" id="IPR011032">
    <property type="entry name" value="GroES-like_sf"/>
</dbReference>
<proteinExistence type="predicted"/>
<dbReference type="SUPFAM" id="SSF50129">
    <property type="entry name" value="GroES-like"/>
    <property type="match status" value="1"/>
</dbReference>
<evidence type="ECO:0000313" key="3">
    <source>
        <dbReference type="Proteomes" id="UP000298860"/>
    </source>
</evidence>
<accession>A0A4D4J828</accession>
<dbReference type="EMBL" id="BJFL01000016">
    <property type="protein sequence ID" value="GDY31674.1"/>
    <property type="molecule type" value="Genomic_DNA"/>
</dbReference>
<dbReference type="Pfam" id="PF13602">
    <property type="entry name" value="ADH_zinc_N_2"/>
    <property type="match status" value="1"/>
</dbReference>
<dbReference type="InterPro" id="IPR050700">
    <property type="entry name" value="YIM1/Zinc_Alcohol_DH_Fams"/>
</dbReference>
<comment type="caution">
    <text evidence="2">The sequence shown here is derived from an EMBL/GenBank/DDBJ whole genome shotgun (WGS) entry which is preliminary data.</text>
</comment>
<dbReference type="GO" id="GO:0016491">
    <property type="term" value="F:oxidoreductase activity"/>
    <property type="evidence" value="ECO:0007669"/>
    <property type="project" value="InterPro"/>
</dbReference>
<dbReference type="InterPro" id="IPR020843">
    <property type="entry name" value="ER"/>
</dbReference>
<protein>
    <submittedName>
        <fullName evidence="2">Oxidoreductase</fullName>
    </submittedName>
</protein>
<evidence type="ECO:0000313" key="2">
    <source>
        <dbReference type="EMBL" id="GDY31674.1"/>
    </source>
</evidence>
<dbReference type="SUPFAM" id="SSF51735">
    <property type="entry name" value="NAD(P)-binding Rossmann-fold domains"/>
    <property type="match status" value="1"/>
</dbReference>
<dbReference type="PANTHER" id="PTHR11695:SF294">
    <property type="entry name" value="RETICULON-4-INTERACTING PROTEIN 1, MITOCHONDRIAL"/>
    <property type="match status" value="1"/>
</dbReference>
<keyword evidence="3" id="KW-1185">Reference proteome</keyword>
<dbReference type="Gene3D" id="3.40.50.720">
    <property type="entry name" value="NAD(P)-binding Rossmann-like Domain"/>
    <property type="match status" value="1"/>
</dbReference>
<gene>
    <name evidence="2" type="ORF">GTS_33070</name>
</gene>
<dbReference type="InterPro" id="IPR036291">
    <property type="entry name" value="NAD(P)-bd_dom_sf"/>
</dbReference>